<evidence type="ECO:0000313" key="3">
    <source>
        <dbReference type="Proteomes" id="UP000320390"/>
    </source>
</evidence>
<dbReference type="InterPro" id="IPR038740">
    <property type="entry name" value="BioF2-like_GNAT_dom"/>
</dbReference>
<dbReference type="SUPFAM" id="SSF55729">
    <property type="entry name" value="Acyl-CoA N-acyltransferases (Nat)"/>
    <property type="match status" value="1"/>
</dbReference>
<dbReference type="AlphaFoldDB" id="A0A518EM97"/>
<protein>
    <recommendedName>
        <fullName evidence="1">BioF2-like acetyltransferase domain-containing protein</fullName>
    </recommendedName>
</protein>
<proteinExistence type="predicted"/>
<organism evidence="2 3">
    <name type="scientific">Saltatorellus ferox</name>
    <dbReference type="NCBI Taxonomy" id="2528018"/>
    <lineage>
        <taxon>Bacteria</taxon>
        <taxon>Pseudomonadati</taxon>
        <taxon>Planctomycetota</taxon>
        <taxon>Planctomycetia</taxon>
        <taxon>Planctomycetia incertae sedis</taxon>
        <taxon>Saltatorellus</taxon>
    </lineage>
</organism>
<evidence type="ECO:0000259" key="1">
    <source>
        <dbReference type="Pfam" id="PF13480"/>
    </source>
</evidence>
<dbReference type="EMBL" id="CP036434">
    <property type="protein sequence ID" value="QDV05203.1"/>
    <property type="molecule type" value="Genomic_DNA"/>
</dbReference>
<dbReference type="InterPro" id="IPR016181">
    <property type="entry name" value="Acyl_CoA_acyltransferase"/>
</dbReference>
<dbReference type="OrthoDB" id="213519at2"/>
<keyword evidence="3" id="KW-1185">Reference proteome</keyword>
<accession>A0A518EM97</accession>
<name>A0A518EM97_9BACT</name>
<reference evidence="2 3" key="1">
    <citation type="submission" date="2019-02" db="EMBL/GenBank/DDBJ databases">
        <title>Deep-cultivation of Planctomycetes and their phenomic and genomic characterization uncovers novel biology.</title>
        <authorList>
            <person name="Wiegand S."/>
            <person name="Jogler M."/>
            <person name="Boedeker C."/>
            <person name="Pinto D."/>
            <person name="Vollmers J."/>
            <person name="Rivas-Marin E."/>
            <person name="Kohn T."/>
            <person name="Peeters S.H."/>
            <person name="Heuer A."/>
            <person name="Rast P."/>
            <person name="Oberbeckmann S."/>
            <person name="Bunk B."/>
            <person name="Jeske O."/>
            <person name="Meyerdierks A."/>
            <person name="Storesund J.E."/>
            <person name="Kallscheuer N."/>
            <person name="Luecker S."/>
            <person name="Lage O.M."/>
            <person name="Pohl T."/>
            <person name="Merkel B.J."/>
            <person name="Hornburger P."/>
            <person name="Mueller R.-W."/>
            <person name="Bruemmer F."/>
            <person name="Labrenz M."/>
            <person name="Spormann A.M."/>
            <person name="Op den Camp H."/>
            <person name="Overmann J."/>
            <person name="Amann R."/>
            <person name="Jetten M.S.M."/>
            <person name="Mascher T."/>
            <person name="Medema M.H."/>
            <person name="Devos D.P."/>
            <person name="Kaster A.-K."/>
            <person name="Ovreas L."/>
            <person name="Rohde M."/>
            <person name="Galperin M.Y."/>
            <person name="Jogler C."/>
        </authorList>
    </citation>
    <scope>NUCLEOTIDE SEQUENCE [LARGE SCALE GENOMIC DNA]</scope>
    <source>
        <strain evidence="2 3">Poly30</strain>
    </source>
</reference>
<dbReference type="Proteomes" id="UP000320390">
    <property type="component" value="Chromosome"/>
</dbReference>
<feature type="domain" description="BioF2-like acetyltransferase" evidence="1">
    <location>
        <begin position="201"/>
        <end position="345"/>
    </location>
</feature>
<dbReference type="Pfam" id="PF13480">
    <property type="entry name" value="Acetyltransf_6"/>
    <property type="match status" value="1"/>
</dbReference>
<sequence length="400" mass="44195">MANSTSTNAATTTNRLKDLPGLEFRLEWVSTADGLRRHEGAWRRLVETALEPNVFFEPEVLLPSLEGLAGASVRIGLVLSRPRQDPDGGEVLAGLFPVRTRRGHAEIWQHSYAFQGTPLVRAEVASEVWSFFLNEALGGGDGGVGNVLRCQTLRADGPGARVLLDVARTQGRALWHQDLHHRAEFRPSDSAEKFISSSVGRKVRRNLKRERKMLGDRGEVTTRVGRIEAEAVDAWCDEFLALEASGWKGRAGTALQSSERDARWFRGMATSLAREGRFLGAEMRLDGKAVAMGTMLQAASNGQPSEAAYFKIAHDESVQGVSLGALLQLDWVEWLHGGEGLANVDSCAIPGHPMIERIWHDRRMITTTWLGDGSRWSRCKLWFFQTAYGLKAARRPPADS</sequence>
<gene>
    <name evidence="2" type="ORF">Poly30_06990</name>
</gene>
<dbReference type="RefSeq" id="WP_145194621.1">
    <property type="nucleotide sequence ID" value="NZ_CP036434.1"/>
</dbReference>
<evidence type="ECO:0000313" key="2">
    <source>
        <dbReference type="EMBL" id="QDV05203.1"/>
    </source>
</evidence>